<dbReference type="OMA" id="PNTAPCK"/>
<reference evidence="2" key="2">
    <citation type="submission" date="2025-08" db="UniProtKB">
        <authorList>
            <consortium name="Ensembl"/>
        </authorList>
    </citation>
    <scope>IDENTIFICATION</scope>
</reference>
<dbReference type="AlphaFoldDB" id="H2ZAN8"/>
<evidence type="ECO:0000313" key="3">
    <source>
        <dbReference type="Proteomes" id="UP000007875"/>
    </source>
</evidence>
<evidence type="ECO:0000313" key="2">
    <source>
        <dbReference type="Ensembl" id="ENSCSAVP00000014653.1"/>
    </source>
</evidence>
<evidence type="ECO:0000256" key="1">
    <source>
        <dbReference type="SAM" id="MobiDB-lite"/>
    </source>
</evidence>
<reference evidence="3" key="1">
    <citation type="submission" date="2003-08" db="EMBL/GenBank/DDBJ databases">
        <authorList>
            <person name="Birren B."/>
            <person name="Nusbaum C."/>
            <person name="Abebe A."/>
            <person name="Abouelleil A."/>
            <person name="Adekoya E."/>
            <person name="Ait-zahra M."/>
            <person name="Allen N."/>
            <person name="Allen T."/>
            <person name="An P."/>
            <person name="Anderson M."/>
            <person name="Anderson S."/>
            <person name="Arachchi H."/>
            <person name="Armbruster J."/>
            <person name="Bachantsang P."/>
            <person name="Baldwin J."/>
            <person name="Barry A."/>
            <person name="Bayul T."/>
            <person name="Blitshsteyn B."/>
            <person name="Bloom T."/>
            <person name="Blye J."/>
            <person name="Boguslavskiy L."/>
            <person name="Borowsky M."/>
            <person name="Boukhgalter B."/>
            <person name="Brunache A."/>
            <person name="Butler J."/>
            <person name="Calixte N."/>
            <person name="Calvo S."/>
            <person name="Camarata J."/>
            <person name="Campo K."/>
            <person name="Chang J."/>
            <person name="Cheshatsang Y."/>
            <person name="Citroen M."/>
            <person name="Collymore A."/>
            <person name="Considine T."/>
            <person name="Cook A."/>
            <person name="Cooke P."/>
            <person name="Corum B."/>
            <person name="Cuomo C."/>
            <person name="David R."/>
            <person name="Dawoe T."/>
            <person name="Degray S."/>
            <person name="Dodge S."/>
            <person name="Dooley K."/>
            <person name="Dorje P."/>
            <person name="Dorjee K."/>
            <person name="Dorris L."/>
            <person name="Duffey N."/>
            <person name="Dupes A."/>
            <person name="Elkins T."/>
            <person name="Engels R."/>
            <person name="Erickson J."/>
            <person name="Farina A."/>
            <person name="Faro S."/>
            <person name="Ferreira P."/>
            <person name="Fischer H."/>
            <person name="Fitzgerald M."/>
            <person name="Foley K."/>
            <person name="Gage D."/>
            <person name="Galagan J."/>
            <person name="Gearin G."/>
            <person name="Gnerre S."/>
            <person name="Gnirke A."/>
            <person name="Goyette A."/>
            <person name="Graham J."/>
            <person name="Grandbois E."/>
            <person name="Gyaltsen K."/>
            <person name="Hafez N."/>
            <person name="Hagopian D."/>
            <person name="Hagos B."/>
            <person name="Hall J."/>
            <person name="Hatcher B."/>
            <person name="Heller A."/>
            <person name="Higgins H."/>
            <person name="Honan T."/>
            <person name="Horn A."/>
            <person name="Houde N."/>
            <person name="Hughes L."/>
            <person name="Hulme W."/>
            <person name="Husby E."/>
            <person name="Iliev I."/>
            <person name="Jaffe D."/>
            <person name="Jones C."/>
            <person name="Kamal M."/>
            <person name="Kamat A."/>
            <person name="Kamvysselis M."/>
            <person name="Karlsson E."/>
            <person name="Kells C."/>
            <person name="Kieu A."/>
            <person name="Kisner P."/>
            <person name="Kodira C."/>
            <person name="Kulbokas E."/>
            <person name="Labutti K."/>
            <person name="Lama D."/>
            <person name="Landers T."/>
            <person name="Leger J."/>
            <person name="Levine S."/>
            <person name="Lewis D."/>
            <person name="Lewis T."/>
            <person name="Lindblad-toh K."/>
            <person name="Liu X."/>
            <person name="Lokyitsang T."/>
            <person name="Lokyitsang Y."/>
            <person name="Lucien O."/>
            <person name="Lui A."/>
            <person name="Ma L.J."/>
            <person name="Mabbitt R."/>
            <person name="Macdonald J."/>
            <person name="Maclean C."/>
            <person name="Major J."/>
            <person name="Manning J."/>
            <person name="Marabella R."/>
            <person name="Maru K."/>
            <person name="Matthews C."/>
            <person name="Mauceli E."/>
            <person name="Mccarthy M."/>
            <person name="Mcdonough S."/>
            <person name="Mcghee T."/>
            <person name="Meldrim J."/>
            <person name="Meneus L."/>
            <person name="Mesirov J."/>
            <person name="Mihalev A."/>
            <person name="Mihova T."/>
            <person name="Mikkelsen T."/>
            <person name="Mlenga V."/>
            <person name="Moru K."/>
            <person name="Mozes J."/>
            <person name="Mulrain L."/>
            <person name="Munson G."/>
            <person name="Naylor J."/>
            <person name="Newes C."/>
            <person name="Nguyen C."/>
            <person name="Nguyen N."/>
            <person name="Nguyen T."/>
            <person name="Nicol R."/>
            <person name="Nielsen C."/>
            <person name="Nizzari M."/>
            <person name="Norbu C."/>
            <person name="Norbu N."/>
            <person name="O'donnell P."/>
            <person name="Okoawo O."/>
            <person name="O'leary S."/>
            <person name="Omotosho B."/>
            <person name="O'neill K."/>
            <person name="Osman S."/>
            <person name="Parker S."/>
            <person name="Perrin D."/>
            <person name="Phunkhang P."/>
            <person name="Piqani B."/>
            <person name="Purcell S."/>
            <person name="Rachupka T."/>
            <person name="Ramasamy U."/>
            <person name="Rameau R."/>
            <person name="Ray V."/>
            <person name="Raymond C."/>
            <person name="Retta R."/>
            <person name="Richardson S."/>
            <person name="Rise C."/>
            <person name="Rodriguez J."/>
            <person name="Rogers J."/>
            <person name="Rogov P."/>
            <person name="Rutman M."/>
            <person name="Schupbach R."/>
            <person name="Seaman C."/>
            <person name="Settipalli S."/>
            <person name="Sharpe T."/>
            <person name="Sheridan J."/>
            <person name="Sherpa N."/>
            <person name="Shi J."/>
            <person name="Smirnov S."/>
            <person name="Smith C."/>
            <person name="Sougnez C."/>
            <person name="Spencer B."/>
            <person name="Stalker J."/>
            <person name="Stange-thomann N."/>
            <person name="Stavropoulos S."/>
            <person name="Stetson K."/>
            <person name="Stone C."/>
            <person name="Stone S."/>
            <person name="Stubbs M."/>
            <person name="Talamas J."/>
            <person name="Tchuinga P."/>
            <person name="Tenzing P."/>
            <person name="Tesfaye S."/>
            <person name="Theodore J."/>
            <person name="Thoulutsang Y."/>
            <person name="Topham K."/>
            <person name="Towey S."/>
            <person name="Tsamla T."/>
            <person name="Tsomo N."/>
            <person name="Vallee D."/>
            <person name="Vassiliev H."/>
            <person name="Venkataraman V."/>
            <person name="Vinson J."/>
            <person name="Vo A."/>
            <person name="Wade C."/>
            <person name="Wang S."/>
            <person name="Wangchuk T."/>
            <person name="Wangdi T."/>
            <person name="Whittaker C."/>
            <person name="Wilkinson J."/>
            <person name="Wu Y."/>
            <person name="Wyman D."/>
            <person name="Yadav S."/>
            <person name="Yang S."/>
            <person name="Yang X."/>
            <person name="Yeager S."/>
            <person name="Yee E."/>
            <person name="Young G."/>
            <person name="Zainoun J."/>
            <person name="Zembeck L."/>
            <person name="Zimmer A."/>
            <person name="Zody M."/>
            <person name="Lander E."/>
        </authorList>
    </citation>
    <scope>NUCLEOTIDE SEQUENCE [LARGE SCALE GENOMIC DNA]</scope>
</reference>
<reference evidence="2" key="3">
    <citation type="submission" date="2025-09" db="UniProtKB">
        <authorList>
            <consortium name="Ensembl"/>
        </authorList>
    </citation>
    <scope>IDENTIFICATION</scope>
</reference>
<feature type="compositionally biased region" description="Polar residues" evidence="1">
    <location>
        <begin position="130"/>
        <end position="150"/>
    </location>
</feature>
<dbReference type="Proteomes" id="UP000007875">
    <property type="component" value="Unassembled WGS sequence"/>
</dbReference>
<name>H2ZAN8_CIOSA</name>
<feature type="region of interest" description="Disordered" evidence="1">
    <location>
        <begin position="127"/>
        <end position="196"/>
    </location>
</feature>
<dbReference type="GeneTree" id="ENSGT00530000067965"/>
<accession>H2ZAN8</accession>
<dbReference type="InParanoid" id="H2ZAN8"/>
<dbReference type="HOGENOM" id="CLU_807837_0_0_1"/>
<keyword evidence="3" id="KW-1185">Reference proteome</keyword>
<protein>
    <submittedName>
        <fullName evidence="2">Uncharacterized protein</fullName>
    </submittedName>
</protein>
<dbReference type="Ensembl" id="ENSCSAVT00000014820.1">
    <property type="protein sequence ID" value="ENSCSAVP00000014653.1"/>
    <property type="gene ID" value="ENSCSAVG00000008563.1"/>
</dbReference>
<sequence length="344" mass="37474">MSFQQGDKTTCNTDYNRQYSKEVSNTYRSSIFNYGENASSKCEENARRPVKISKTLQSSIFQPLDSAQNANSSKAACQSRLFAVPRPNTAPCKRDVSLTMKSSVFANPQYPRQKPSEEAGVIRKTRTAWKPNNKNVSSTVFSSEPGNPNTKARRSLQKKSTVFDTQLESKKKSTRGGPQISRTFSSHVLPQKKESTLPVKSLSKAFEKKCNLSGGCSVVSDAPSQKGILCRPNSPNKSTTTDGVIIGGSGGSDGAEVLISSNVKSNALIKPRKGKKANQQSVEVAAPWSYGKAGQKPVWSSGFKPTKLNHRTIQTKTFESKVFSGDSAKTTIYSADYKCTPLKS</sequence>
<proteinExistence type="predicted"/>
<organism evidence="2 3">
    <name type="scientific">Ciona savignyi</name>
    <name type="common">Pacific transparent sea squirt</name>
    <dbReference type="NCBI Taxonomy" id="51511"/>
    <lineage>
        <taxon>Eukaryota</taxon>
        <taxon>Metazoa</taxon>
        <taxon>Chordata</taxon>
        <taxon>Tunicata</taxon>
        <taxon>Ascidiacea</taxon>
        <taxon>Phlebobranchia</taxon>
        <taxon>Cionidae</taxon>
        <taxon>Ciona</taxon>
    </lineage>
</organism>